<dbReference type="Gene3D" id="3.40.50.10260">
    <property type="entry name" value="YjeF N-terminal domain"/>
    <property type="match status" value="1"/>
</dbReference>
<evidence type="ECO:0000256" key="3">
    <source>
        <dbReference type="ARBA" id="ARBA00006001"/>
    </source>
</evidence>
<comment type="similarity">
    <text evidence="4 19">In the C-terminal section; belongs to the NnrD/CARKD family.</text>
</comment>
<dbReference type="PROSITE" id="PS51385">
    <property type="entry name" value="YJEF_N"/>
    <property type="match status" value="1"/>
</dbReference>
<comment type="function">
    <text evidence="17">Catalyzes the dehydration of the S-form of NAD(P)HX at the expense of ADP, which is converted to AMP. Together with NAD(P)HX epimerase, which catalyzes the epimerization of the S- and R-forms, the enzyme allows the repair of both epimers of NAD(P)HX, a damaged form of NAD(P)H that is a result of enzymatic or heat-dependent hydration.</text>
</comment>
<dbReference type="PANTHER" id="PTHR12592">
    <property type="entry name" value="ATP-DEPENDENT (S)-NAD(P)H-HYDRATE DEHYDRATASE FAMILY MEMBER"/>
    <property type="match status" value="1"/>
</dbReference>
<evidence type="ECO:0000313" key="22">
    <source>
        <dbReference type="EMBL" id="TDT34235.1"/>
    </source>
</evidence>
<feature type="binding site" evidence="18">
    <location>
        <begin position="70"/>
        <end position="74"/>
    </location>
    <ligand>
        <name>(6S)-NADPHX</name>
        <dbReference type="ChEBI" id="CHEBI:64076"/>
    </ligand>
</feature>
<comment type="caution">
    <text evidence="17">Lacks conserved residue(s) required for the propagation of feature annotation.</text>
</comment>
<dbReference type="InterPro" id="IPR030677">
    <property type="entry name" value="Nnr"/>
</dbReference>
<dbReference type="CDD" id="cd01171">
    <property type="entry name" value="YXKO-related"/>
    <property type="match status" value="1"/>
</dbReference>
<keyword evidence="13" id="KW-0511">Multifunctional enzyme</keyword>
<dbReference type="EMBL" id="SOAW01000001">
    <property type="protein sequence ID" value="TDT34235.1"/>
    <property type="molecule type" value="Genomic_DNA"/>
</dbReference>
<dbReference type="Pfam" id="PF01256">
    <property type="entry name" value="Carb_kinase"/>
    <property type="match status" value="1"/>
</dbReference>
<keyword evidence="8 17" id="KW-0521">NADP</keyword>
<evidence type="ECO:0000256" key="4">
    <source>
        <dbReference type="ARBA" id="ARBA00009524"/>
    </source>
</evidence>
<keyword evidence="7 17" id="KW-0067">ATP-binding</keyword>
<proteinExistence type="inferred from homology"/>
<comment type="caution">
    <text evidence="22">The sequence shown here is derived from an EMBL/GenBank/DDBJ whole genome shotgun (WGS) entry which is preliminary data.</text>
</comment>
<evidence type="ECO:0000256" key="6">
    <source>
        <dbReference type="ARBA" id="ARBA00022741"/>
    </source>
</evidence>
<evidence type="ECO:0000256" key="5">
    <source>
        <dbReference type="ARBA" id="ARBA00022723"/>
    </source>
</evidence>
<comment type="catalytic activity">
    <reaction evidence="16 17 19">
        <text>(6S)-NADPHX + ADP = AMP + phosphate + NADPH + H(+)</text>
        <dbReference type="Rhea" id="RHEA:32235"/>
        <dbReference type="ChEBI" id="CHEBI:15378"/>
        <dbReference type="ChEBI" id="CHEBI:43474"/>
        <dbReference type="ChEBI" id="CHEBI:57783"/>
        <dbReference type="ChEBI" id="CHEBI:64076"/>
        <dbReference type="ChEBI" id="CHEBI:456215"/>
        <dbReference type="ChEBI" id="CHEBI:456216"/>
        <dbReference type="EC" id="4.2.1.136"/>
    </reaction>
</comment>
<dbReference type="RefSeq" id="WP_166649201.1">
    <property type="nucleotide sequence ID" value="NZ_CP171129.1"/>
</dbReference>
<evidence type="ECO:0000256" key="14">
    <source>
        <dbReference type="ARBA" id="ARBA00025153"/>
    </source>
</evidence>
<feature type="binding site" evidence="17">
    <location>
        <position position="264"/>
    </location>
    <ligand>
        <name>(6S)-NADPHX</name>
        <dbReference type="ChEBI" id="CHEBI:64076"/>
    </ligand>
</feature>
<keyword evidence="9 18" id="KW-0630">Potassium</keyword>
<feature type="binding site" evidence="17">
    <location>
        <position position="426"/>
    </location>
    <ligand>
        <name>(6S)-NADPHX</name>
        <dbReference type="ChEBI" id="CHEBI:64076"/>
    </ligand>
</feature>
<dbReference type="GO" id="GO:0046872">
    <property type="term" value="F:metal ion binding"/>
    <property type="evidence" value="ECO:0007669"/>
    <property type="project" value="UniProtKB-UniRule"/>
</dbReference>
<dbReference type="Proteomes" id="UP000295371">
    <property type="component" value="Unassembled WGS sequence"/>
</dbReference>
<keyword evidence="23" id="KW-1185">Reference proteome</keyword>
<dbReference type="PROSITE" id="PS51383">
    <property type="entry name" value="YJEF_C_3"/>
    <property type="match status" value="1"/>
</dbReference>
<comment type="catalytic activity">
    <reaction evidence="15 17 19">
        <text>(6S)-NADHX + ADP = AMP + phosphate + NADH + H(+)</text>
        <dbReference type="Rhea" id="RHEA:32223"/>
        <dbReference type="ChEBI" id="CHEBI:15378"/>
        <dbReference type="ChEBI" id="CHEBI:43474"/>
        <dbReference type="ChEBI" id="CHEBI:57945"/>
        <dbReference type="ChEBI" id="CHEBI:64074"/>
        <dbReference type="ChEBI" id="CHEBI:456215"/>
        <dbReference type="ChEBI" id="CHEBI:456216"/>
        <dbReference type="EC" id="4.2.1.136"/>
    </reaction>
</comment>
<evidence type="ECO:0000256" key="19">
    <source>
        <dbReference type="PIRNR" id="PIRNR017184"/>
    </source>
</evidence>
<feature type="binding site" evidence="17">
    <location>
        <position position="425"/>
    </location>
    <ligand>
        <name>AMP</name>
        <dbReference type="ChEBI" id="CHEBI:456215"/>
    </ligand>
</feature>
<evidence type="ECO:0000259" key="21">
    <source>
        <dbReference type="PROSITE" id="PS51385"/>
    </source>
</evidence>
<dbReference type="GO" id="GO:0046496">
    <property type="term" value="P:nicotinamide nucleotide metabolic process"/>
    <property type="evidence" value="ECO:0007669"/>
    <property type="project" value="UniProtKB-UniRule"/>
</dbReference>
<comment type="similarity">
    <text evidence="3 19">In the N-terminal section; belongs to the NnrE/AIBP family.</text>
</comment>
<feature type="binding site" evidence="18">
    <location>
        <position position="165"/>
    </location>
    <ligand>
        <name>(6S)-NADPHX</name>
        <dbReference type="ChEBI" id="CHEBI:64076"/>
    </ligand>
</feature>
<name>A0A4R7JA40_9ACTN</name>
<dbReference type="SUPFAM" id="SSF64153">
    <property type="entry name" value="YjeF N-terminal domain-like"/>
    <property type="match status" value="1"/>
</dbReference>
<keyword evidence="22" id="KW-0418">Kinase</keyword>
<dbReference type="PIRSF" id="PIRSF017184">
    <property type="entry name" value="Nnr"/>
    <property type="match status" value="1"/>
</dbReference>
<evidence type="ECO:0000256" key="2">
    <source>
        <dbReference type="ARBA" id="ARBA00000909"/>
    </source>
</evidence>
<evidence type="ECO:0000256" key="17">
    <source>
        <dbReference type="HAMAP-Rule" id="MF_01965"/>
    </source>
</evidence>
<comment type="similarity">
    <text evidence="18">Belongs to the NnrE/AIBP family.</text>
</comment>
<keyword evidence="12 17" id="KW-0456">Lyase</keyword>
<feature type="domain" description="YjeF C-terminal" evidence="20">
    <location>
        <begin position="229"/>
        <end position="480"/>
    </location>
</feature>
<comment type="cofactor">
    <cofactor evidence="18 19">
        <name>K(+)</name>
        <dbReference type="ChEBI" id="CHEBI:29103"/>
    </cofactor>
    <text evidence="18 19">Binds 1 potassium ion per subunit.</text>
</comment>
<comment type="function">
    <text evidence="14 19">Bifunctional enzyme that catalyzes the epimerization of the S- and R-forms of NAD(P)HX and the dehydration of the S-form of NAD(P)HX at the expense of ADP, which is converted to AMP. This allows the repair of both epimers of NAD(P)HX, a damaged form of NAD(P)H that is a result of enzymatic or heat-dependent hydration.</text>
</comment>
<accession>A0A4R7JA40</accession>
<dbReference type="GO" id="GO:0110051">
    <property type="term" value="P:metabolite repair"/>
    <property type="evidence" value="ECO:0007669"/>
    <property type="project" value="TreeGrafter"/>
</dbReference>
<comment type="catalytic activity">
    <reaction evidence="1 18 19">
        <text>(6R)-NADHX = (6S)-NADHX</text>
        <dbReference type="Rhea" id="RHEA:32215"/>
        <dbReference type="ChEBI" id="CHEBI:64074"/>
        <dbReference type="ChEBI" id="CHEBI:64075"/>
        <dbReference type="EC" id="5.1.99.6"/>
    </reaction>
</comment>
<comment type="function">
    <text evidence="18">Catalyzes the epimerization of the S- and R-forms of NAD(P)HX, a damaged form of NAD(P)H that is a result of enzymatic or heat-dependent hydration. This is a prerequisite for the S-specific NAD(P)H-hydrate dehydratase to allow the repair of both epimers of NAD(P)HX.</text>
</comment>
<dbReference type="EC" id="4.2.1.136" evidence="19"/>
<keyword evidence="11 18" id="KW-0413">Isomerase</keyword>
<dbReference type="InterPro" id="IPR004443">
    <property type="entry name" value="YjeF_N_dom"/>
</dbReference>
<evidence type="ECO:0000256" key="16">
    <source>
        <dbReference type="ARBA" id="ARBA00049209"/>
    </source>
</evidence>
<comment type="cofactor">
    <cofactor evidence="17">
        <name>Mg(2+)</name>
        <dbReference type="ChEBI" id="CHEBI:18420"/>
    </cofactor>
</comment>
<reference evidence="22 23" key="1">
    <citation type="submission" date="2019-03" db="EMBL/GenBank/DDBJ databases">
        <title>Genomic Encyclopedia of Archaeal and Bacterial Type Strains, Phase II (KMG-II): from individual species to whole genera.</title>
        <authorList>
            <person name="Goeker M."/>
        </authorList>
    </citation>
    <scope>NUCLEOTIDE SEQUENCE [LARGE SCALE GENOMIC DNA]</scope>
    <source>
        <strain evidence="22 23">DSM 24323</strain>
    </source>
</reference>
<dbReference type="GO" id="GO:0052855">
    <property type="term" value="F:ADP-dependent NAD(P)H-hydrate dehydratase activity"/>
    <property type="evidence" value="ECO:0007669"/>
    <property type="project" value="UniProtKB-UniRule"/>
</dbReference>
<gene>
    <name evidence="17" type="primary">nnrD</name>
    <name evidence="18" type="synonym">nnrE</name>
    <name evidence="22" type="ORF">CLV29_1891</name>
</gene>
<dbReference type="InterPro" id="IPR029056">
    <property type="entry name" value="Ribokinase-like"/>
</dbReference>
<dbReference type="PANTHER" id="PTHR12592:SF0">
    <property type="entry name" value="ATP-DEPENDENT (S)-NAD(P)H-HYDRATE DEHYDRATASE"/>
    <property type="match status" value="1"/>
</dbReference>
<keyword evidence="5 18" id="KW-0479">Metal-binding</keyword>
<dbReference type="SUPFAM" id="SSF53613">
    <property type="entry name" value="Ribokinase-like"/>
    <property type="match status" value="1"/>
</dbReference>
<feature type="binding site" evidence="17">
    <location>
        <position position="313"/>
    </location>
    <ligand>
        <name>(6S)-NADPHX</name>
        <dbReference type="ChEBI" id="CHEBI:64076"/>
    </ligand>
</feature>
<evidence type="ECO:0000259" key="20">
    <source>
        <dbReference type="PROSITE" id="PS51383"/>
    </source>
</evidence>
<evidence type="ECO:0000256" key="9">
    <source>
        <dbReference type="ARBA" id="ARBA00022958"/>
    </source>
</evidence>
<dbReference type="NCBIfam" id="TIGR00197">
    <property type="entry name" value="yjeF_nterm"/>
    <property type="match status" value="1"/>
</dbReference>
<evidence type="ECO:0000256" key="7">
    <source>
        <dbReference type="ARBA" id="ARBA00022840"/>
    </source>
</evidence>
<evidence type="ECO:0000256" key="12">
    <source>
        <dbReference type="ARBA" id="ARBA00023239"/>
    </source>
</evidence>
<comment type="subunit">
    <text evidence="17">Homotetramer.</text>
</comment>
<evidence type="ECO:0000256" key="15">
    <source>
        <dbReference type="ARBA" id="ARBA00048238"/>
    </source>
</evidence>
<feature type="domain" description="YjeF N-terminal" evidence="21">
    <location>
        <begin position="5"/>
        <end position="222"/>
    </location>
</feature>
<feature type="binding site" evidence="18">
    <location>
        <position position="168"/>
    </location>
    <ligand>
        <name>K(+)</name>
        <dbReference type="ChEBI" id="CHEBI:29103"/>
    </ligand>
</feature>
<dbReference type="GO" id="GO:0016301">
    <property type="term" value="F:kinase activity"/>
    <property type="evidence" value="ECO:0007669"/>
    <property type="project" value="UniProtKB-KW"/>
</dbReference>
<organism evidence="22 23">
    <name type="scientific">Naumannella halotolerans</name>
    <dbReference type="NCBI Taxonomy" id="993414"/>
    <lineage>
        <taxon>Bacteria</taxon>
        <taxon>Bacillati</taxon>
        <taxon>Actinomycetota</taxon>
        <taxon>Actinomycetes</taxon>
        <taxon>Propionibacteriales</taxon>
        <taxon>Propionibacteriaceae</taxon>
        <taxon>Naumannella</taxon>
    </lineage>
</organism>
<dbReference type="GO" id="GO:0052856">
    <property type="term" value="F:NAD(P)HX epimerase activity"/>
    <property type="evidence" value="ECO:0007669"/>
    <property type="project" value="UniProtKB-UniRule"/>
</dbReference>
<dbReference type="AlphaFoldDB" id="A0A4R7JA40"/>
<keyword evidence="10 17" id="KW-0520">NAD</keyword>
<dbReference type="InterPro" id="IPR000631">
    <property type="entry name" value="CARKD"/>
</dbReference>
<comment type="catalytic activity">
    <reaction evidence="2 18 19">
        <text>(6R)-NADPHX = (6S)-NADPHX</text>
        <dbReference type="Rhea" id="RHEA:32227"/>
        <dbReference type="ChEBI" id="CHEBI:64076"/>
        <dbReference type="ChEBI" id="CHEBI:64077"/>
        <dbReference type="EC" id="5.1.99.6"/>
    </reaction>
</comment>
<evidence type="ECO:0000256" key="10">
    <source>
        <dbReference type="ARBA" id="ARBA00023027"/>
    </source>
</evidence>
<dbReference type="Gene3D" id="3.40.1190.20">
    <property type="match status" value="1"/>
</dbReference>
<comment type="similarity">
    <text evidence="17">Belongs to the NnrD/CARKD family.</text>
</comment>
<keyword evidence="22" id="KW-0808">Transferase</keyword>
<feature type="binding site" evidence="18">
    <location>
        <begin position="136"/>
        <end position="142"/>
    </location>
    <ligand>
        <name>(6S)-NADPHX</name>
        <dbReference type="ChEBI" id="CHEBI:64076"/>
    </ligand>
</feature>
<feature type="binding site" evidence="18">
    <location>
        <position position="132"/>
    </location>
    <ligand>
        <name>K(+)</name>
        <dbReference type="ChEBI" id="CHEBI:29103"/>
    </ligand>
</feature>
<feature type="binding site" evidence="18">
    <location>
        <position position="71"/>
    </location>
    <ligand>
        <name>K(+)</name>
        <dbReference type="ChEBI" id="CHEBI:29103"/>
    </ligand>
</feature>
<dbReference type="HAMAP" id="MF_01966">
    <property type="entry name" value="NADHX_epimerase"/>
    <property type="match status" value="1"/>
</dbReference>
<evidence type="ECO:0000256" key="8">
    <source>
        <dbReference type="ARBA" id="ARBA00022857"/>
    </source>
</evidence>
<dbReference type="HAMAP" id="MF_01965">
    <property type="entry name" value="NADHX_dehydratase"/>
    <property type="match status" value="1"/>
</dbReference>
<evidence type="ECO:0000256" key="13">
    <source>
        <dbReference type="ARBA" id="ARBA00023268"/>
    </source>
</evidence>
<sequence length="485" mass="49355">MRYAWSVAQIRAAEQASPKLATGELMQRAADAVAKAATTYLRGGDRDHLPGTQPAAGSPTGTLILVGPGNNGADGLWAGQRLATAGERVRACAVLGTSDEAAGSAFTEAGGEFLDVDAALQWIAGAPGLIIDAMFGIGARPGLQGDPARLAEAANAGAQVVLAVDLPSGLDADTGELTGTSIRANSTVTFGGYRQCHLLGPAGPHCGAVEVAGIGIDLPPAAATLAAWTQADLANSWPVPGPSDNKYSRGVLGIDTGSQRYPGAAVLSCIGATWSGAGMIRYVGRADGAEIVRALPNVTLGEGRVQAWLLGSGWGDRTDAEERVGQILDQQLPTVIDADALSALGQRRVHRGVLLTPHAGELARLLDSDRRSVEQDPIAAGRAVADRTGATVLLKGANQYVFTPDADQVHLAIPGPAWTGQAGSGDVLAGVCGTLLAAGLDPAAAAAAAASLQAITAAAHPGPYPPQDLARFFPETLTRRGIIDR</sequence>
<evidence type="ECO:0000313" key="23">
    <source>
        <dbReference type="Proteomes" id="UP000295371"/>
    </source>
</evidence>
<evidence type="ECO:0000256" key="18">
    <source>
        <dbReference type="HAMAP-Rule" id="MF_01966"/>
    </source>
</evidence>
<feature type="binding site" evidence="17">
    <location>
        <position position="358"/>
    </location>
    <ligand>
        <name>(6S)-NADPHX</name>
        <dbReference type="ChEBI" id="CHEBI:64076"/>
    </ligand>
</feature>
<dbReference type="InterPro" id="IPR036652">
    <property type="entry name" value="YjeF_N_dom_sf"/>
</dbReference>
<dbReference type="Pfam" id="PF03853">
    <property type="entry name" value="YjeF_N"/>
    <property type="match status" value="1"/>
</dbReference>
<evidence type="ECO:0000256" key="1">
    <source>
        <dbReference type="ARBA" id="ARBA00000013"/>
    </source>
</evidence>
<dbReference type="EC" id="5.1.99.6" evidence="19"/>
<protein>
    <recommendedName>
        <fullName evidence="19">Bifunctional NAD(P)H-hydrate repair enzyme</fullName>
    </recommendedName>
    <alternativeName>
        <fullName evidence="19">Nicotinamide nucleotide repair protein</fullName>
    </alternativeName>
    <domain>
        <recommendedName>
            <fullName evidence="19">ADP-dependent (S)-NAD(P)H-hydrate dehydratase</fullName>
            <ecNumber evidence="19">4.2.1.136</ecNumber>
        </recommendedName>
        <alternativeName>
            <fullName evidence="19">ADP-dependent NAD(P)HX dehydratase</fullName>
        </alternativeName>
    </domain>
    <domain>
        <recommendedName>
            <fullName evidence="19">NAD(P)H-hydrate epimerase</fullName>
            <ecNumber evidence="19">5.1.99.6</ecNumber>
        </recommendedName>
    </domain>
</protein>
<dbReference type="GO" id="GO:0005524">
    <property type="term" value="F:ATP binding"/>
    <property type="evidence" value="ECO:0007669"/>
    <property type="project" value="UniProtKB-UniRule"/>
</dbReference>
<evidence type="ECO:0000256" key="11">
    <source>
        <dbReference type="ARBA" id="ARBA00023235"/>
    </source>
</evidence>
<keyword evidence="6 17" id="KW-0547">Nucleotide-binding</keyword>